<dbReference type="GO" id="GO:0008270">
    <property type="term" value="F:zinc ion binding"/>
    <property type="evidence" value="ECO:0007669"/>
    <property type="project" value="UniProtKB-KW"/>
</dbReference>
<evidence type="ECO:0000259" key="15">
    <source>
        <dbReference type="PROSITE" id="PS50071"/>
    </source>
</evidence>
<dbReference type="GO" id="GO:0005634">
    <property type="term" value="C:nucleus"/>
    <property type="evidence" value="ECO:0007669"/>
    <property type="project" value="UniProtKB-SubCell"/>
</dbReference>
<dbReference type="FunFam" id="3.30.40.10:FF:000270">
    <property type="entry name" value="pathogenesis-related homeodomain protein-like"/>
    <property type="match status" value="1"/>
</dbReference>
<dbReference type="GO" id="GO:0043565">
    <property type="term" value="F:sequence-specific DNA binding"/>
    <property type="evidence" value="ECO:0007669"/>
    <property type="project" value="UniProtKB-ARBA"/>
</dbReference>
<keyword evidence="8 11" id="KW-0371">Homeobox</keyword>
<accession>A0A164WZI0</accession>
<dbReference type="CDD" id="cd15504">
    <property type="entry name" value="PHD_PRHA_like"/>
    <property type="match status" value="1"/>
</dbReference>
<evidence type="ECO:0000256" key="1">
    <source>
        <dbReference type="ARBA" id="ARBA00004123"/>
    </source>
</evidence>
<dbReference type="SMART" id="SM00389">
    <property type="entry name" value="HOX"/>
    <property type="match status" value="1"/>
</dbReference>
<dbReference type="InterPro" id="IPR019787">
    <property type="entry name" value="Znf_PHD-finger"/>
</dbReference>
<evidence type="ECO:0000256" key="2">
    <source>
        <dbReference type="ARBA" id="ARBA00007427"/>
    </source>
</evidence>
<dbReference type="Pfam" id="PF00628">
    <property type="entry name" value="PHD"/>
    <property type="match status" value="1"/>
</dbReference>
<dbReference type="GO" id="GO:0045814">
    <property type="term" value="P:negative regulation of gene expression, epigenetic"/>
    <property type="evidence" value="ECO:0007669"/>
    <property type="project" value="TreeGrafter"/>
</dbReference>
<gene>
    <name evidence="16" type="ORF">DCAR_020149</name>
</gene>
<keyword evidence="10 11" id="KW-0539">Nucleus</keyword>
<dbReference type="InterPro" id="IPR001965">
    <property type="entry name" value="Znf_PHD"/>
</dbReference>
<evidence type="ECO:0008006" key="17">
    <source>
        <dbReference type="Google" id="ProtNLM"/>
    </source>
</evidence>
<feature type="DNA-binding region" description="Homeobox" evidence="11">
    <location>
        <begin position="471"/>
        <end position="541"/>
    </location>
</feature>
<evidence type="ECO:0000256" key="10">
    <source>
        <dbReference type="ARBA" id="ARBA00023242"/>
    </source>
</evidence>
<dbReference type="InterPro" id="IPR013083">
    <property type="entry name" value="Znf_RING/FYVE/PHD"/>
</dbReference>
<feature type="region of interest" description="Disordered" evidence="13">
    <location>
        <begin position="92"/>
        <end position="125"/>
    </location>
</feature>
<dbReference type="SUPFAM" id="SSF46689">
    <property type="entry name" value="Homeodomain-like"/>
    <property type="match status" value="1"/>
</dbReference>
<dbReference type="Gene3D" id="3.30.40.10">
    <property type="entry name" value="Zinc/RING finger domain, C3HC4 (zinc finger)"/>
    <property type="match status" value="1"/>
</dbReference>
<dbReference type="GO" id="GO:0010557">
    <property type="term" value="P:positive regulation of macromolecule biosynthetic process"/>
    <property type="evidence" value="ECO:0007669"/>
    <property type="project" value="UniProtKB-ARBA"/>
</dbReference>
<keyword evidence="6" id="KW-0805">Transcription regulation</keyword>
<dbReference type="GO" id="GO:0003682">
    <property type="term" value="F:chromatin binding"/>
    <property type="evidence" value="ECO:0007669"/>
    <property type="project" value="TreeGrafter"/>
</dbReference>
<dbReference type="SMART" id="SM00249">
    <property type="entry name" value="PHD"/>
    <property type="match status" value="1"/>
</dbReference>
<protein>
    <recommendedName>
        <fullName evidence="17">PHD-type domain-containing protein</fullName>
    </recommendedName>
</protein>
<dbReference type="PROSITE" id="PS50016">
    <property type="entry name" value="ZF_PHD_2"/>
    <property type="match status" value="1"/>
</dbReference>
<comment type="subcellular location">
    <subcellularLocation>
        <location evidence="1 11">Nucleus</location>
    </subcellularLocation>
</comment>
<dbReference type="AlphaFoldDB" id="A0A164WZI0"/>
<dbReference type="Gramene" id="KZM92486">
    <property type="protein sequence ID" value="KZM92486"/>
    <property type="gene ID" value="DCAR_020149"/>
</dbReference>
<name>A0A164WZI0_DAUCS</name>
<evidence type="ECO:0000313" key="16">
    <source>
        <dbReference type="EMBL" id="KZM92486.1"/>
    </source>
</evidence>
<dbReference type="InterPro" id="IPR019786">
    <property type="entry name" value="Zinc_finger_PHD-type_CS"/>
</dbReference>
<evidence type="ECO:0000256" key="5">
    <source>
        <dbReference type="ARBA" id="ARBA00022833"/>
    </source>
</evidence>
<keyword evidence="7 11" id="KW-0238">DNA-binding</keyword>
<dbReference type="GO" id="GO:0006355">
    <property type="term" value="P:regulation of DNA-templated transcription"/>
    <property type="evidence" value="ECO:0007669"/>
    <property type="project" value="UniProtKB-ARBA"/>
</dbReference>
<evidence type="ECO:0000256" key="4">
    <source>
        <dbReference type="ARBA" id="ARBA00022771"/>
    </source>
</evidence>
<reference evidence="16" key="1">
    <citation type="journal article" date="2016" name="Nat. Genet.">
        <title>A high-quality carrot genome assembly provides new insights into carotenoid accumulation and asterid genome evolution.</title>
        <authorList>
            <person name="Iorizzo M."/>
            <person name="Ellison S."/>
            <person name="Senalik D."/>
            <person name="Zeng P."/>
            <person name="Satapoomin P."/>
            <person name="Huang J."/>
            <person name="Bowman M."/>
            <person name="Iovene M."/>
            <person name="Sanseverino W."/>
            <person name="Cavagnaro P."/>
            <person name="Yildiz M."/>
            <person name="Macko-Podgorni A."/>
            <person name="Moranska E."/>
            <person name="Grzebelus E."/>
            <person name="Grzebelus D."/>
            <person name="Ashrafi H."/>
            <person name="Zheng Z."/>
            <person name="Cheng S."/>
            <person name="Spooner D."/>
            <person name="Van Deynze A."/>
            <person name="Simon P."/>
        </authorList>
    </citation>
    <scope>NUCLEOTIDE SEQUENCE [LARGE SCALE GENOMIC DNA]</scope>
    <source>
        <tissue evidence="16">Leaf</tissue>
    </source>
</reference>
<dbReference type="InterPro" id="IPR011011">
    <property type="entry name" value="Znf_FYVE_PHD"/>
</dbReference>
<evidence type="ECO:0000256" key="11">
    <source>
        <dbReference type="PROSITE-ProRule" id="PRU00108"/>
    </source>
</evidence>
<dbReference type="PROSITE" id="PS01359">
    <property type="entry name" value="ZF_PHD_1"/>
    <property type="match status" value="1"/>
</dbReference>
<feature type="compositionally biased region" description="Polar residues" evidence="13">
    <location>
        <begin position="601"/>
        <end position="615"/>
    </location>
</feature>
<dbReference type="Gene3D" id="1.10.10.60">
    <property type="entry name" value="Homeodomain-like"/>
    <property type="match status" value="1"/>
</dbReference>
<evidence type="ECO:0000256" key="9">
    <source>
        <dbReference type="ARBA" id="ARBA00023163"/>
    </source>
</evidence>
<keyword evidence="3" id="KW-0479">Metal-binding</keyword>
<proteinExistence type="inferred from homology"/>
<dbReference type="CDD" id="cd00086">
    <property type="entry name" value="homeodomain"/>
    <property type="match status" value="1"/>
</dbReference>
<dbReference type="InterPro" id="IPR009057">
    <property type="entry name" value="Homeodomain-like_sf"/>
</dbReference>
<evidence type="ECO:0000256" key="12">
    <source>
        <dbReference type="PROSITE-ProRule" id="PRU00146"/>
    </source>
</evidence>
<comment type="similarity">
    <text evidence="2">Belongs to the PHD-associated homeobox family.</text>
</comment>
<feature type="compositionally biased region" description="Basic residues" evidence="13">
    <location>
        <begin position="105"/>
        <end position="116"/>
    </location>
</feature>
<evidence type="ECO:0000256" key="13">
    <source>
        <dbReference type="SAM" id="MobiDB-lite"/>
    </source>
</evidence>
<dbReference type="PANTHER" id="PTHR12628">
    <property type="entry name" value="POLYCOMB-LIKE TRANSCRIPTION FACTOR"/>
    <property type="match status" value="1"/>
</dbReference>
<feature type="region of interest" description="Disordered" evidence="13">
    <location>
        <begin position="301"/>
        <end position="350"/>
    </location>
</feature>
<dbReference type="STRING" id="79200.A0A164WZI0"/>
<dbReference type="InterPro" id="IPR001356">
    <property type="entry name" value="HD"/>
</dbReference>
<feature type="domain" description="Homeobox" evidence="15">
    <location>
        <begin position="469"/>
        <end position="540"/>
    </location>
</feature>
<dbReference type="SUPFAM" id="SSF57903">
    <property type="entry name" value="FYVE/PHD zinc finger"/>
    <property type="match status" value="1"/>
</dbReference>
<dbReference type="PANTHER" id="PTHR12628:SF10">
    <property type="entry name" value="HOMEOBOX DOMAIN-CONTAINING PROTEIN"/>
    <property type="match status" value="1"/>
</dbReference>
<feature type="compositionally biased region" description="Acidic residues" evidence="13">
    <location>
        <begin position="310"/>
        <end position="328"/>
    </location>
</feature>
<dbReference type="EMBL" id="LNRQ01000006">
    <property type="protein sequence ID" value="KZM92486.1"/>
    <property type="molecule type" value="Genomic_DNA"/>
</dbReference>
<keyword evidence="4 12" id="KW-0863">Zinc-finger</keyword>
<keyword evidence="9" id="KW-0804">Transcription</keyword>
<dbReference type="InterPro" id="IPR045876">
    <property type="entry name" value="PRHA-like_PHD-finger"/>
</dbReference>
<keyword evidence="5" id="KW-0862">Zinc</keyword>
<evidence type="ECO:0000256" key="3">
    <source>
        <dbReference type="ARBA" id="ARBA00022723"/>
    </source>
</evidence>
<organism evidence="16">
    <name type="scientific">Daucus carota subsp. sativus</name>
    <name type="common">Carrot</name>
    <dbReference type="NCBI Taxonomy" id="79200"/>
    <lineage>
        <taxon>Eukaryota</taxon>
        <taxon>Viridiplantae</taxon>
        <taxon>Streptophyta</taxon>
        <taxon>Embryophyta</taxon>
        <taxon>Tracheophyta</taxon>
        <taxon>Spermatophyta</taxon>
        <taxon>Magnoliopsida</taxon>
        <taxon>eudicotyledons</taxon>
        <taxon>Gunneridae</taxon>
        <taxon>Pentapetalae</taxon>
        <taxon>asterids</taxon>
        <taxon>campanulids</taxon>
        <taxon>Apiales</taxon>
        <taxon>Apiaceae</taxon>
        <taxon>Apioideae</taxon>
        <taxon>Scandiceae</taxon>
        <taxon>Daucinae</taxon>
        <taxon>Daucus</taxon>
        <taxon>Daucus sect. Daucus</taxon>
    </lineage>
</organism>
<evidence type="ECO:0000259" key="14">
    <source>
        <dbReference type="PROSITE" id="PS50016"/>
    </source>
</evidence>
<evidence type="ECO:0000256" key="7">
    <source>
        <dbReference type="ARBA" id="ARBA00023125"/>
    </source>
</evidence>
<comment type="caution">
    <text evidence="16">The sequence shown here is derived from an EMBL/GenBank/DDBJ whole genome shotgun (WGS) entry which is preliminary data.</text>
</comment>
<evidence type="ECO:0000256" key="8">
    <source>
        <dbReference type="ARBA" id="ARBA00023155"/>
    </source>
</evidence>
<dbReference type="OMA" id="EDWGPAK"/>
<feature type="compositionally biased region" description="Polar residues" evidence="13">
    <location>
        <begin position="92"/>
        <end position="104"/>
    </location>
</feature>
<feature type="region of interest" description="Disordered" evidence="13">
    <location>
        <begin position="584"/>
        <end position="621"/>
    </location>
</feature>
<evidence type="ECO:0000256" key="6">
    <source>
        <dbReference type="ARBA" id="ARBA00023015"/>
    </source>
</evidence>
<dbReference type="PROSITE" id="PS50071">
    <property type="entry name" value="HOMEOBOX_2"/>
    <property type="match status" value="1"/>
</dbReference>
<feature type="domain" description="PHD-type" evidence="14">
    <location>
        <begin position="212"/>
        <end position="269"/>
    </location>
</feature>
<sequence>MTGGGKRQTLMELKKSLQMKIAKEKSLAKNQKLNSQEKLINLIIPKKKIDSVKKDRRNDSLKNLIKKAKLQKIKASKKQSLLNCQVEKLSNETGTQPKENAKSQTLKKRRKRKRRKDNVEHDEPTRLQRRTRYLLVKMKLEQNLIDAYAGEGWKGQSREKIRPEKELQRAKQQILKCKLAIREAVRQLDSLGAVGCIEESAVAPDGSVYHEHIICAICKLREAFPDNDIILCDGTCNSAFHQKCLDPPLLTENIPLDDQGWFCKYCECKTDILEAINAHLGTHFSLDSNWQDIFKEEAALPDGGGSILDPEQDFPSDDSEDDDFDPENSENCSCSHSRAGSEDEASGATSSYSSLCLPEGDLFSEFGALDERTWKTNFGADSNETSDCEIIGGRRQRKEVNYQKLYDEMFGKDTFANEQISEDEDWGPTKKKRREKESDAASTLMTLCENDKKCPDKGATKLKDTILSRNNRRPFFRLPPDAVEKLRLAFVENELPSRLIRENLSNQLGLEFEKVTPLFKLAALWVNKWFKNARYLALKSRKLEIGKQLHSASPGGSIECKSDNGQDKTADLLPLQNISSAHTVNQPKSIKQFHRRKNLPLLTSSPQERTQLGSKTSKKASFGTGDDVSLKLLKEKAIRRKKTIKNGAELREAEAEMEKLCKMKDKLEKIQQVLKALPNRRYVEANKHREDKSSVIFVPVAEVRDTNI</sequence>